<protein>
    <recommendedName>
        <fullName evidence="2">CsbD-like domain-containing protein</fullName>
    </recommendedName>
</protein>
<dbReference type="InterPro" id="IPR050423">
    <property type="entry name" value="UPF0337_stress_rsp"/>
</dbReference>
<dbReference type="InterPro" id="IPR008462">
    <property type="entry name" value="CsbD"/>
</dbReference>
<organism evidence="3 4">
    <name type="scientific">Thioalkalivibrio versutus</name>
    <dbReference type="NCBI Taxonomy" id="106634"/>
    <lineage>
        <taxon>Bacteria</taxon>
        <taxon>Pseudomonadati</taxon>
        <taxon>Pseudomonadota</taxon>
        <taxon>Gammaproteobacteria</taxon>
        <taxon>Chromatiales</taxon>
        <taxon>Ectothiorhodospiraceae</taxon>
        <taxon>Thioalkalivibrio</taxon>
    </lineage>
</organism>
<dbReference type="Gene3D" id="1.10.1470.10">
    <property type="entry name" value="YjbJ"/>
    <property type="match status" value="1"/>
</dbReference>
<accession>A0A0G3G5B5</accession>
<dbReference type="AlphaFoldDB" id="A0A0G3G5B5"/>
<evidence type="ECO:0000313" key="3">
    <source>
        <dbReference type="EMBL" id="AKJ96455.1"/>
    </source>
</evidence>
<name>A0A0G3G5B5_9GAMM</name>
<gene>
    <name evidence="3" type="ORF">TVD_07595</name>
</gene>
<evidence type="ECO:0000256" key="1">
    <source>
        <dbReference type="ARBA" id="ARBA00009129"/>
    </source>
</evidence>
<dbReference type="InterPro" id="IPR026042">
    <property type="entry name" value="YjbJ"/>
</dbReference>
<dbReference type="Proteomes" id="UP000064201">
    <property type="component" value="Chromosome"/>
</dbReference>
<dbReference type="STRING" id="106634.TVD_07595"/>
<dbReference type="PANTHER" id="PTHR34977:SF1">
    <property type="entry name" value="UPF0337 PROTEIN YJBJ"/>
    <property type="match status" value="1"/>
</dbReference>
<reference evidence="3 4" key="1">
    <citation type="submission" date="2015-04" db="EMBL/GenBank/DDBJ databases">
        <title>Complete Sequence for the Genome of the Thioalkalivibrio versutus D301.</title>
        <authorList>
            <person name="Mu T."/>
            <person name="Zhou J."/>
            <person name="Xu X."/>
        </authorList>
    </citation>
    <scope>NUCLEOTIDE SEQUENCE [LARGE SCALE GENOMIC DNA]</scope>
    <source>
        <strain evidence="3 4">D301</strain>
    </source>
</reference>
<dbReference type="EMBL" id="CP011367">
    <property type="protein sequence ID" value="AKJ96455.1"/>
    <property type="molecule type" value="Genomic_DNA"/>
</dbReference>
<evidence type="ECO:0000313" key="4">
    <source>
        <dbReference type="Proteomes" id="UP000064201"/>
    </source>
</evidence>
<dbReference type="RefSeq" id="WP_026304820.1">
    <property type="nucleotide sequence ID" value="NZ_CP011367.1"/>
</dbReference>
<dbReference type="KEGG" id="tvr:TVD_07595"/>
<evidence type="ECO:0000259" key="2">
    <source>
        <dbReference type="Pfam" id="PF05532"/>
    </source>
</evidence>
<proteinExistence type="inferred from homology"/>
<dbReference type="SUPFAM" id="SSF69047">
    <property type="entry name" value="Hypothetical protein YjbJ"/>
    <property type="match status" value="1"/>
</dbReference>
<sequence length="70" mass="8196">MNWNIAKDHWKQFKGKVKARWDKLTDDELETVAGERDELVGCIQERYGVSRAAAEGQLVEFERKVSRVHH</sequence>
<dbReference type="Pfam" id="PF05532">
    <property type="entry name" value="CsbD"/>
    <property type="match status" value="1"/>
</dbReference>
<comment type="similarity">
    <text evidence="1">Belongs to the UPF0337 (CsbD) family.</text>
</comment>
<keyword evidence="4" id="KW-1185">Reference proteome</keyword>
<dbReference type="PIRSF" id="PIRSF039008">
    <property type="entry name" value="YjbJ"/>
    <property type="match status" value="1"/>
</dbReference>
<feature type="domain" description="CsbD-like" evidence="2">
    <location>
        <begin position="5"/>
        <end position="53"/>
    </location>
</feature>
<dbReference type="PANTHER" id="PTHR34977">
    <property type="entry name" value="UPF0337 PROTEIN YJBJ"/>
    <property type="match status" value="1"/>
</dbReference>
<dbReference type="InterPro" id="IPR036629">
    <property type="entry name" value="YjbJ_sf"/>
</dbReference>
<dbReference type="PATRIC" id="fig|106634.4.peg.1548"/>